<sequence>MTRVYYKDAHGCIIMFDLTNQNSFKNTLKWKKDVDLKCTLSDGSPIPCMLLANKCDLPHRQVDINDIECFYKEHNFIGWTETSTKEGLMVNDSMKFLLDVLMRQEGLQNFPNNDDENMVKLSGPAPKVEKKCSC</sequence>
<reference evidence="4" key="1">
    <citation type="submission" date="2025-08" db="UniProtKB">
        <authorList>
            <consortium name="RefSeq"/>
        </authorList>
    </citation>
    <scope>IDENTIFICATION</scope>
</reference>
<keyword evidence="2" id="KW-0342">GTP-binding</keyword>
<accession>A0A3Q0J7Z8</accession>
<dbReference type="GO" id="GO:0005525">
    <property type="term" value="F:GTP binding"/>
    <property type="evidence" value="ECO:0007669"/>
    <property type="project" value="UniProtKB-KW"/>
</dbReference>
<dbReference type="GO" id="GO:0003924">
    <property type="term" value="F:GTPase activity"/>
    <property type="evidence" value="ECO:0007669"/>
    <property type="project" value="InterPro"/>
</dbReference>
<dbReference type="PROSITE" id="PS51421">
    <property type="entry name" value="RAS"/>
    <property type="match status" value="1"/>
</dbReference>
<dbReference type="PaxDb" id="121845-A0A3Q0J7Z8"/>
<organism evidence="3 4">
    <name type="scientific">Diaphorina citri</name>
    <name type="common">Asian citrus psyllid</name>
    <dbReference type="NCBI Taxonomy" id="121845"/>
    <lineage>
        <taxon>Eukaryota</taxon>
        <taxon>Metazoa</taxon>
        <taxon>Ecdysozoa</taxon>
        <taxon>Arthropoda</taxon>
        <taxon>Hexapoda</taxon>
        <taxon>Insecta</taxon>
        <taxon>Pterygota</taxon>
        <taxon>Neoptera</taxon>
        <taxon>Paraneoptera</taxon>
        <taxon>Hemiptera</taxon>
        <taxon>Sternorrhyncha</taxon>
        <taxon>Psylloidea</taxon>
        <taxon>Psyllidae</taxon>
        <taxon>Diaphorininae</taxon>
        <taxon>Diaphorina</taxon>
    </lineage>
</organism>
<dbReference type="InterPro" id="IPR050227">
    <property type="entry name" value="Rab"/>
</dbReference>
<dbReference type="KEGG" id="dci:113470390"/>
<gene>
    <name evidence="4" type="primary">LOC113470390</name>
</gene>
<dbReference type="PROSITE" id="PS51419">
    <property type="entry name" value="RAB"/>
    <property type="match status" value="1"/>
</dbReference>
<evidence type="ECO:0000256" key="2">
    <source>
        <dbReference type="ARBA" id="ARBA00023134"/>
    </source>
</evidence>
<dbReference type="InterPro" id="IPR027417">
    <property type="entry name" value="P-loop_NTPase"/>
</dbReference>
<dbReference type="Pfam" id="PF00071">
    <property type="entry name" value="Ras"/>
    <property type="match status" value="1"/>
</dbReference>
<proteinExistence type="predicted"/>
<dbReference type="AlphaFoldDB" id="A0A3Q0J7Z8"/>
<dbReference type="RefSeq" id="XP_026684597.1">
    <property type="nucleotide sequence ID" value="XM_026828796.1"/>
</dbReference>
<name>A0A3Q0J7Z8_DIACI</name>
<dbReference type="InterPro" id="IPR001806">
    <property type="entry name" value="Small_GTPase"/>
</dbReference>
<evidence type="ECO:0000313" key="3">
    <source>
        <dbReference type="Proteomes" id="UP000079169"/>
    </source>
</evidence>
<keyword evidence="1" id="KW-0547">Nucleotide-binding</keyword>
<evidence type="ECO:0000313" key="4">
    <source>
        <dbReference type="RefSeq" id="XP_026684597.1"/>
    </source>
</evidence>
<dbReference type="GeneID" id="113470390"/>
<dbReference type="Gene3D" id="3.40.50.300">
    <property type="entry name" value="P-loop containing nucleotide triphosphate hydrolases"/>
    <property type="match status" value="1"/>
</dbReference>
<keyword evidence="3" id="KW-1185">Reference proteome</keyword>
<protein>
    <submittedName>
        <fullName evidence="4">Ras-related protein Rab-7L1-like</fullName>
    </submittedName>
</protein>
<dbReference type="Proteomes" id="UP000079169">
    <property type="component" value="Unplaced"/>
</dbReference>
<evidence type="ECO:0000256" key="1">
    <source>
        <dbReference type="ARBA" id="ARBA00022741"/>
    </source>
</evidence>
<dbReference type="PANTHER" id="PTHR47977">
    <property type="entry name" value="RAS-RELATED PROTEIN RAB"/>
    <property type="match status" value="1"/>
</dbReference>
<dbReference type="STRING" id="121845.A0A3Q0J7Z8"/>
<dbReference type="SMART" id="SM00175">
    <property type="entry name" value="RAB"/>
    <property type="match status" value="1"/>
</dbReference>
<dbReference type="SUPFAM" id="SSF52540">
    <property type="entry name" value="P-loop containing nucleoside triphosphate hydrolases"/>
    <property type="match status" value="1"/>
</dbReference>